<dbReference type="PRINTS" id="PR00455">
    <property type="entry name" value="HTHTETR"/>
</dbReference>
<sequence>MSEPVGLRERKKVRLRETIAETAIRMFLESGFDRVSITDIARAAEVSRRTLFAYFPTKEDLVLQRFADHEDEPARTVRNRRTDQPPLDALREARLAALSRRDPNTGLNDDPEILAFLRLVRGTEALAARLMRYSARGKDTLADALRENGFDALTARLTAAQVIVVQDELARMNHTCLAEGQSADDRYPEAVRATELAFDLLRDGLRDRS</sequence>
<dbReference type="InterPro" id="IPR023772">
    <property type="entry name" value="DNA-bd_HTH_TetR-type_CS"/>
</dbReference>
<dbReference type="InterPro" id="IPR050109">
    <property type="entry name" value="HTH-type_TetR-like_transc_reg"/>
</dbReference>
<proteinExistence type="predicted"/>
<keyword evidence="2 4" id="KW-0238">DNA-binding</keyword>
<dbReference type="PROSITE" id="PS01081">
    <property type="entry name" value="HTH_TETR_1"/>
    <property type="match status" value="1"/>
</dbReference>
<dbReference type="PANTHER" id="PTHR30055">
    <property type="entry name" value="HTH-TYPE TRANSCRIPTIONAL REGULATOR RUTR"/>
    <property type="match status" value="1"/>
</dbReference>
<comment type="caution">
    <text evidence="6">The sequence shown here is derived from an EMBL/GenBank/DDBJ whole genome shotgun (WGS) entry which is preliminary data.</text>
</comment>
<accession>A0A318KZQ5</accession>
<evidence type="ECO:0000259" key="5">
    <source>
        <dbReference type="PROSITE" id="PS50977"/>
    </source>
</evidence>
<dbReference type="OrthoDB" id="3211155at2"/>
<organism evidence="6 7">
    <name type="scientific">Nocardia tenerifensis</name>
    <dbReference type="NCBI Taxonomy" id="228006"/>
    <lineage>
        <taxon>Bacteria</taxon>
        <taxon>Bacillati</taxon>
        <taxon>Actinomycetota</taxon>
        <taxon>Actinomycetes</taxon>
        <taxon>Mycobacteriales</taxon>
        <taxon>Nocardiaceae</taxon>
        <taxon>Nocardia</taxon>
    </lineage>
</organism>
<feature type="domain" description="HTH tetR-type" evidence="5">
    <location>
        <begin position="13"/>
        <end position="73"/>
    </location>
</feature>
<name>A0A318KZQ5_9NOCA</name>
<evidence type="ECO:0000256" key="4">
    <source>
        <dbReference type="PROSITE-ProRule" id="PRU00335"/>
    </source>
</evidence>
<dbReference type="PANTHER" id="PTHR30055:SF234">
    <property type="entry name" value="HTH-TYPE TRANSCRIPTIONAL REGULATOR BETI"/>
    <property type="match status" value="1"/>
</dbReference>
<keyword evidence="7" id="KW-1185">Reference proteome</keyword>
<evidence type="ECO:0000256" key="2">
    <source>
        <dbReference type="ARBA" id="ARBA00023125"/>
    </source>
</evidence>
<protein>
    <submittedName>
        <fullName evidence="6">TetR family transcriptional regulator</fullName>
    </submittedName>
</protein>
<dbReference type="GO" id="GO:0003700">
    <property type="term" value="F:DNA-binding transcription factor activity"/>
    <property type="evidence" value="ECO:0007669"/>
    <property type="project" value="TreeGrafter"/>
</dbReference>
<dbReference type="InterPro" id="IPR009057">
    <property type="entry name" value="Homeodomain-like_sf"/>
</dbReference>
<dbReference type="RefSeq" id="WP_040735505.1">
    <property type="nucleotide sequence ID" value="NZ_QJKF01000001.1"/>
</dbReference>
<keyword evidence="3" id="KW-0804">Transcription</keyword>
<evidence type="ECO:0000313" key="6">
    <source>
        <dbReference type="EMBL" id="PXX71344.1"/>
    </source>
</evidence>
<evidence type="ECO:0000256" key="3">
    <source>
        <dbReference type="ARBA" id="ARBA00023163"/>
    </source>
</evidence>
<reference evidence="6 7" key="1">
    <citation type="submission" date="2018-05" db="EMBL/GenBank/DDBJ databases">
        <title>Genomic Encyclopedia of Type Strains, Phase IV (KMG-IV): sequencing the most valuable type-strain genomes for metagenomic binning, comparative biology and taxonomic classification.</title>
        <authorList>
            <person name="Goeker M."/>
        </authorList>
    </citation>
    <scope>NUCLEOTIDE SEQUENCE [LARGE SCALE GENOMIC DNA]</scope>
    <source>
        <strain evidence="6 7">DSM 44704</strain>
    </source>
</reference>
<evidence type="ECO:0000313" key="7">
    <source>
        <dbReference type="Proteomes" id="UP000247569"/>
    </source>
</evidence>
<keyword evidence="1" id="KW-0805">Transcription regulation</keyword>
<evidence type="ECO:0000256" key="1">
    <source>
        <dbReference type="ARBA" id="ARBA00023015"/>
    </source>
</evidence>
<gene>
    <name evidence="6" type="ORF">DFR70_101766</name>
</gene>
<dbReference type="Gene3D" id="1.10.357.10">
    <property type="entry name" value="Tetracycline Repressor, domain 2"/>
    <property type="match status" value="1"/>
</dbReference>
<dbReference type="Proteomes" id="UP000247569">
    <property type="component" value="Unassembled WGS sequence"/>
</dbReference>
<dbReference type="EMBL" id="QJKF01000001">
    <property type="protein sequence ID" value="PXX71344.1"/>
    <property type="molecule type" value="Genomic_DNA"/>
</dbReference>
<dbReference type="SUPFAM" id="SSF46689">
    <property type="entry name" value="Homeodomain-like"/>
    <property type="match status" value="1"/>
</dbReference>
<dbReference type="Gene3D" id="1.10.10.60">
    <property type="entry name" value="Homeodomain-like"/>
    <property type="match status" value="1"/>
</dbReference>
<dbReference type="Pfam" id="PF00440">
    <property type="entry name" value="TetR_N"/>
    <property type="match status" value="1"/>
</dbReference>
<dbReference type="GO" id="GO:0000976">
    <property type="term" value="F:transcription cis-regulatory region binding"/>
    <property type="evidence" value="ECO:0007669"/>
    <property type="project" value="TreeGrafter"/>
</dbReference>
<dbReference type="PROSITE" id="PS50977">
    <property type="entry name" value="HTH_TETR_2"/>
    <property type="match status" value="1"/>
</dbReference>
<dbReference type="AlphaFoldDB" id="A0A318KZQ5"/>
<dbReference type="InterPro" id="IPR001647">
    <property type="entry name" value="HTH_TetR"/>
</dbReference>
<feature type="DNA-binding region" description="H-T-H motif" evidence="4">
    <location>
        <begin position="36"/>
        <end position="55"/>
    </location>
</feature>